<protein>
    <submittedName>
        <fullName evidence="1">Involved in glycosylation of proteins and lipid IVA (ArnT)</fullName>
    </submittedName>
</protein>
<name>A0ABM9MQY7_9LACO</name>
<organism evidence="1 2">
    <name type="scientific">Fructobacillus cardui</name>
    <dbReference type="NCBI Taxonomy" id="2893170"/>
    <lineage>
        <taxon>Bacteria</taxon>
        <taxon>Bacillati</taxon>
        <taxon>Bacillota</taxon>
        <taxon>Bacilli</taxon>
        <taxon>Lactobacillales</taxon>
        <taxon>Lactobacillaceae</taxon>
        <taxon>Fructobacillus</taxon>
    </lineage>
</organism>
<accession>A0ABM9MQY7</accession>
<comment type="caution">
    <text evidence="1">The sequence shown here is derived from an EMBL/GenBank/DDBJ whole genome shotgun (WGS) entry which is preliminary data.</text>
</comment>
<proteinExistence type="predicted"/>
<keyword evidence="2" id="KW-1185">Reference proteome</keyword>
<evidence type="ECO:0000313" key="1">
    <source>
        <dbReference type="EMBL" id="CAK1233795.1"/>
    </source>
</evidence>
<dbReference type="RefSeq" id="WP_053068885.1">
    <property type="nucleotide sequence ID" value="NZ_CAUZLJ010000005.1"/>
</dbReference>
<dbReference type="EMBL" id="CAUZLY010000003">
    <property type="protein sequence ID" value="CAK1233795.1"/>
    <property type="molecule type" value="Genomic_DNA"/>
</dbReference>
<dbReference type="Proteomes" id="UP001314200">
    <property type="component" value="Unassembled WGS sequence"/>
</dbReference>
<reference evidence="1 2" key="1">
    <citation type="submission" date="2023-10" db="EMBL/GenBank/DDBJ databases">
        <authorList>
            <person name="Botero Cardona J."/>
        </authorList>
    </citation>
    <scope>NUCLEOTIDE SEQUENCE [LARGE SCALE GENOMIC DNA]</scope>
    <source>
        <strain evidence="1 2">R-82641</strain>
    </source>
</reference>
<gene>
    <name evidence="1" type="ORF">R82641_BJNNKPBH_00430</name>
</gene>
<evidence type="ECO:0000313" key="2">
    <source>
        <dbReference type="Proteomes" id="UP001314200"/>
    </source>
</evidence>
<sequence>MTITLQSLQSAHVWTLTEKADEFILKQPLPAGSYQIVIQNQGLVPQLIDLVQTNNYTLAPFPITINQLQNKNVSLIYFFEWLNMKPS</sequence>